<evidence type="ECO:0000256" key="4">
    <source>
        <dbReference type="ARBA" id="ARBA00022964"/>
    </source>
</evidence>
<dbReference type="Proteomes" id="UP000481858">
    <property type="component" value="Unassembled WGS sequence"/>
</dbReference>
<dbReference type="Gene3D" id="3.60.130.10">
    <property type="entry name" value="Clavaminate synthase-like"/>
    <property type="match status" value="1"/>
</dbReference>
<keyword evidence="3" id="KW-0479">Metal-binding</keyword>
<gene>
    <name evidence="8" type="ORF">GQX73_g9379</name>
</gene>
<dbReference type="FunCoup" id="A0A7C8IQU5">
    <property type="interactions" value="600"/>
</dbReference>
<evidence type="ECO:0000313" key="8">
    <source>
        <dbReference type="EMBL" id="KAF2964202.1"/>
    </source>
</evidence>
<accession>A0A7C8IQU5</accession>
<comment type="similarity">
    <text evidence="2">Belongs to the gamma-BBH/TMLD family.</text>
</comment>
<evidence type="ECO:0000256" key="6">
    <source>
        <dbReference type="ARBA" id="ARBA00023004"/>
    </source>
</evidence>
<keyword evidence="9" id="KW-1185">Reference proteome</keyword>
<dbReference type="PANTHER" id="PTHR10696:SF25">
    <property type="entry name" value="OXIDOREDUCTASE AIM17-RELATED"/>
    <property type="match status" value="1"/>
</dbReference>
<proteinExistence type="inferred from homology"/>
<dbReference type="InterPro" id="IPR038492">
    <property type="entry name" value="GBBH-like_N_sf"/>
</dbReference>
<comment type="caution">
    <text evidence="8">The sequence shown here is derived from an EMBL/GenBank/DDBJ whole genome shotgun (WGS) entry which is preliminary data.</text>
</comment>
<evidence type="ECO:0000256" key="2">
    <source>
        <dbReference type="ARBA" id="ARBA00008654"/>
    </source>
</evidence>
<evidence type="ECO:0000256" key="3">
    <source>
        <dbReference type="ARBA" id="ARBA00022723"/>
    </source>
</evidence>
<dbReference type="EMBL" id="WUBL01000162">
    <property type="protein sequence ID" value="KAF2964202.1"/>
    <property type="molecule type" value="Genomic_DNA"/>
</dbReference>
<dbReference type="InParanoid" id="A0A7C8IQU5"/>
<dbReference type="InterPro" id="IPR003819">
    <property type="entry name" value="TauD/TfdA-like"/>
</dbReference>
<evidence type="ECO:0000259" key="7">
    <source>
        <dbReference type="Pfam" id="PF02668"/>
    </source>
</evidence>
<dbReference type="Gene3D" id="3.30.2020.30">
    <property type="match status" value="1"/>
</dbReference>
<sequence length="455" mass="51860">MSATIILGRSLRLVPRNIYRAPKHGLQRQGLYLAGRQLSLSGQPPSIPSTVSGEHNGITPIKYPIRRNVRTDDRHGFFWETDLGDPRNTIKFHRGASLKPLVASRTWLRDSCTCEKCVDSSSGQKRYASTDVPSKLPISALEVTTDGDLQIHFENDFLTHDTHVSTYPRGIWRHPSKRFMGAIPELKLWHRESLIRASPYYSYESFMTSEPKYYAVMTALRSYGIVFLVDVPPSEEAVKDIAGKLGVIQDTFYGTTWDVISKPNAENVAYTSSYLGLHQDLLYMCNVPRIQLLHCLRNTCEGGESLFSDGYRAAHQFRLQLPHQVSHLTERPVTYHYNKGGHSYQQSRPVLSKDSKESIYWSPPFQHPIQPDSLTQEGMFEFAEWQAAVRHLKAMFESWSSIYQYKMLPGQVAVFDNRRVLHGRCAFDSSGERWLKGAYVENSSYESRIKSLGIA</sequence>
<evidence type="ECO:0000256" key="1">
    <source>
        <dbReference type="ARBA" id="ARBA00001954"/>
    </source>
</evidence>
<organism evidence="8 9">
    <name type="scientific">Xylaria multiplex</name>
    <dbReference type="NCBI Taxonomy" id="323545"/>
    <lineage>
        <taxon>Eukaryota</taxon>
        <taxon>Fungi</taxon>
        <taxon>Dikarya</taxon>
        <taxon>Ascomycota</taxon>
        <taxon>Pezizomycotina</taxon>
        <taxon>Sordariomycetes</taxon>
        <taxon>Xylariomycetidae</taxon>
        <taxon>Xylariales</taxon>
        <taxon>Xylariaceae</taxon>
        <taxon>Xylaria</taxon>
    </lineage>
</organism>
<dbReference type="GO" id="GO:0046872">
    <property type="term" value="F:metal ion binding"/>
    <property type="evidence" value="ECO:0007669"/>
    <property type="project" value="UniProtKB-KW"/>
</dbReference>
<keyword evidence="6" id="KW-0408">Iron</keyword>
<keyword evidence="5" id="KW-0560">Oxidoreductase</keyword>
<dbReference type="Pfam" id="PF02668">
    <property type="entry name" value="TauD"/>
    <property type="match status" value="1"/>
</dbReference>
<evidence type="ECO:0000256" key="5">
    <source>
        <dbReference type="ARBA" id="ARBA00023002"/>
    </source>
</evidence>
<dbReference type="GO" id="GO:0005739">
    <property type="term" value="C:mitochondrion"/>
    <property type="evidence" value="ECO:0007669"/>
    <property type="project" value="TreeGrafter"/>
</dbReference>
<evidence type="ECO:0000313" key="9">
    <source>
        <dbReference type="Proteomes" id="UP000481858"/>
    </source>
</evidence>
<dbReference type="SUPFAM" id="SSF51197">
    <property type="entry name" value="Clavaminate synthase-like"/>
    <property type="match status" value="1"/>
</dbReference>
<comment type="cofactor">
    <cofactor evidence="1">
        <name>Fe(2+)</name>
        <dbReference type="ChEBI" id="CHEBI:29033"/>
    </cofactor>
</comment>
<reference evidence="8 9" key="1">
    <citation type="submission" date="2019-12" db="EMBL/GenBank/DDBJ databases">
        <title>Draft genome sequence of the ascomycete Xylaria multiplex DSM 110363.</title>
        <authorList>
            <person name="Buettner E."/>
            <person name="Kellner H."/>
        </authorList>
    </citation>
    <scope>NUCLEOTIDE SEQUENCE [LARGE SCALE GENOMIC DNA]</scope>
    <source>
        <strain evidence="8 9">DSM 110363</strain>
    </source>
</reference>
<dbReference type="GO" id="GO:0016706">
    <property type="term" value="F:2-oxoglutarate-dependent dioxygenase activity"/>
    <property type="evidence" value="ECO:0007669"/>
    <property type="project" value="UniProtKB-ARBA"/>
</dbReference>
<dbReference type="GO" id="GO:0045329">
    <property type="term" value="P:carnitine biosynthetic process"/>
    <property type="evidence" value="ECO:0007669"/>
    <property type="project" value="TreeGrafter"/>
</dbReference>
<name>A0A7C8IQU5_9PEZI</name>
<dbReference type="AlphaFoldDB" id="A0A7C8IQU5"/>
<feature type="domain" description="TauD/TfdA-like" evidence="7">
    <location>
        <begin position="213"/>
        <end position="439"/>
    </location>
</feature>
<dbReference type="InterPro" id="IPR050411">
    <property type="entry name" value="AlphaKG_dependent_hydroxylases"/>
</dbReference>
<dbReference type="OrthoDB" id="406634at2759"/>
<dbReference type="PANTHER" id="PTHR10696">
    <property type="entry name" value="GAMMA-BUTYROBETAINE HYDROXYLASE-RELATED"/>
    <property type="match status" value="1"/>
</dbReference>
<dbReference type="InterPro" id="IPR042098">
    <property type="entry name" value="TauD-like_sf"/>
</dbReference>
<protein>
    <recommendedName>
        <fullName evidence="7">TauD/TfdA-like domain-containing protein</fullName>
    </recommendedName>
</protein>
<keyword evidence="4" id="KW-0223">Dioxygenase</keyword>